<comment type="caution">
    <text evidence="2">The sequence shown here is derived from an EMBL/GenBank/DDBJ whole genome shotgun (WGS) entry which is preliminary data.</text>
</comment>
<dbReference type="CDD" id="cd00093">
    <property type="entry name" value="HTH_XRE"/>
    <property type="match status" value="1"/>
</dbReference>
<feature type="region of interest" description="Disordered" evidence="1">
    <location>
        <begin position="131"/>
        <end position="152"/>
    </location>
</feature>
<evidence type="ECO:0000313" key="3">
    <source>
        <dbReference type="Proteomes" id="UP001500466"/>
    </source>
</evidence>
<sequence>MNRLKRLVEGWIDAEPGRNARKLADAAGVSRTTVYSLLARTGQSRRMVERATLEALAAGMGVHPNLLIEAARDDAGYWTDDSGPAANPRIRALQTALDDLTDAEAEEVAEVAEVVLRRVLARRAAAGQLPLGGVPEQRHRNAARPAGEPAAG</sequence>
<keyword evidence="3" id="KW-1185">Reference proteome</keyword>
<dbReference type="InterPro" id="IPR001387">
    <property type="entry name" value="Cro/C1-type_HTH"/>
</dbReference>
<accession>A0ABP9HW69</accession>
<evidence type="ECO:0000256" key="1">
    <source>
        <dbReference type="SAM" id="MobiDB-lite"/>
    </source>
</evidence>
<organism evidence="2 3">
    <name type="scientific">Yinghuangia aomiensis</name>
    <dbReference type="NCBI Taxonomy" id="676205"/>
    <lineage>
        <taxon>Bacteria</taxon>
        <taxon>Bacillati</taxon>
        <taxon>Actinomycetota</taxon>
        <taxon>Actinomycetes</taxon>
        <taxon>Kitasatosporales</taxon>
        <taxon>Streptomycetaceae</taxon>
        <taxon>Yinghuangia</taxon>
    </lineage>
</organism>
<proteinExistence type="predicted"/>
<protein>
    <recommendedName>
        <fullName evidence="4">Cro/C1-type HTH DNA-binding domain-containing protein</fullName>
    </recommendedName>
</protein>
<dbReference type="Proteomes" id="UP001500466">
    <property type="component" value="Unassembled WGS sequence"/>
</dbReference>
<evidence type="ECO:0008006" key="4">
    <source>
        <dbReference type="Google" id="ProtNLM"/>
    </source>
</evidence>
<evidence type="ECO:0000313" key="2">
    <source>
        <dbReference type="EMBL" id="GAA4979717.1"/>
    </source>
</evidence>
<gene>
    <name evidence="2" type="ORF">GCM10023205_55520</name>
</gene>
<reference evidence="3" key="1">
    <citation type="journal article" date="2019" name="Int. J. Syst. Evol. Microbiol.">
        <title>The Global Catalogue of Microorganisms (GCM) 10K type strain sequencing project: providing services to taxonomists for standard genome sequencing and annotation.</title>
        <authorList>
            <consortium name="The Broad Institute Genomics Platform"/>
            <consortium name="The Broad Institute Genome Sequencing Center for Infectious Disease"/>
            <person name="Wu L."/>
            <person name="Ma J."/>
        </authorList>
    </citation>
    <scope>NUCLEOTIDE SEQUENCE [LARGE SCALE GENOMIC DNA]</scope>
    <source>
        <strain evidence="3">JCM 17986</strain>
    </source>
</reference>
<dbReference type="RefSeq" id="WP_345678425.1">
    <property type="nucleotide sequence ID" value="NZ_BAABHS010000021.1"/>
</dbReference>
<dbReference type="EMBL" id="BAABHS010000021">
    <property type="protein sequence ID" value="GAA4979717.1"/>
    <property type="molecule type" value="Genomic_DNA"/>
</dbReference>
<name>A0ABP9HW69_9ACTN</name>